<organism evidence="2 3">
    <name type="scientific">Microbacterium saperdae</name>
    <dbReference type="NCBI Taxonomy" id="69368"/>
    <lineage>
        <taxon>Bacteria</taxon>
        <taxon>Bacillati</taxon>
        <taxon>Actinomycetota</taxon>
        <taxon>Actinomycetes</taxon>
        <taxon>Micrococcales</taxon>
        <taxon>Microbacteriaceae</taxon>
        <taxon>Microbacterium</taxon>
    </lineage>
</organism>
<dbReference type="OrthoDB" id="9815126at2"/>
<dbReference type="GO" id="GO:0019239">
    <property type="term" value="F:deaminase activity"/>
    <property type="evidence" value="ECO:0007669"/>
    <property type="project" value="TreeGrafter"/>
</dbReference>
<dbReference type="InterPro" id="IPR035959">
    <property type="entry name" value="RutC-like_sf"/>
</dbReference>
<dbReference type="AlphaFoldDB" id="A0A543BIS4"/>
<sequence>MTRIAGSSAAVPPPAGPYSQSARIGSFVASSGQAGFLPDGSLPDGVAEQTRLALAHVRDALRASGAGFEHVLHMRIYLTDPSQFATMNEVYTEFLGAPYPARTTVYVTLPAGMHVEIDALAVV</sequence>
<evidence type="ECO:0000313" key="2">
    <source>
        <dbReference type="EMBL" id="TQL84734.1"/>
    </source>
</evidence>
<comment type="caution">
    <text evidence="2">The sequence shown here is derived from an EMBL/GenBank/DDBJ whole genome shotgun (WGS) entry which is preliminary data.</text>
</comment>
<dbReference type="GO" id="GO:0005829">
    <property type="term" value="C:cytosol"/>
    <property type="evidence" value="ECO:0007669"/>
    <property type="project" value="TreeGrafter"/>
</dbReference>
<dbReference type="SUPFAM" id="SSF55298">
    <property type="entry name" value="YjgF-like"/>
    <property type="match status" value="1"/>
</dbReference>
<reference evidence="2 3" key="1">
    <citation type="submission" date="2019-06" db="EMBL/GenBank/DDBJ databases">
        <title>Sequencing the genomes of 1000 actinobacteria strains.</title>
        <authorList>
            <person name="Klenk H.-P."/>
        </authorList>
    </citation>
    <scope>NUCLEOTIDE SEQUENCE [LARGE SCALE GENOMIC DNA]</scope>
    <source>
        <strain evidence="2 3">DSM 20169</strain>
    </source>
</reference>
<dbReference type="RefSeq" id="WP_141870761.1">
    <property type="nucleotide sequence ID" value="NZ_VFOX01000001.1"/>
</dbReference>
<dbReference type="PANTHER" id="PTHR11803">
    <property type="entry name" value="2-IMINOBUTANOATE/2-IMINOPROPANOATE DEAMINASE RIDA"/>
    <property type="match status" value="1"/>
</dbReference>
<gene>
    <name evidence="2" type="ORF">FB560_0326</name>
</gene>
<evidence type="ECO:0000313" key="3">
    <source>
        <dbReference type="Proteomes" id="UP000317209"/>
    </source>
</evidence>
<dbReference type="Gene3D" id="3.30.1330.40">
    <property type="entry name" value="RutC-like"/>
    <property type="match status" value="1"/>
</dbReference>
<feature type="compositionally biased region" description="Low complexity" evidence="1">
    <location>
        <begin position="1"/>
        <end position="10"/>
    </location>
</feature>
<dbReference type="PANTHER" id="PTHR11803:SF39">
    <property type="entry name" value="2-IMINOBUTANOATE_2-IMINOPROPANOATE DEAMINASE"/>
    <property type="match status" value="1"/>
</dbReference>
<dbReference type="CDD" id="cd00448">
    <property type="entry name" value="YjgF_YER057c_UK114_family"/>
    <property type="match status" value="1"/>
</dbReference>
<accession>A0A543BIS4</accession>
<dbReference type="EMBL" id="VFOX01000001">
    <property type="protein sequence ID" value="TQL84734.1"/>
    <property type="molecule type" value="Genomic_DNA"/>
</dbReference>
<evidence type="ECO:0000256" key="1">
    <source>
        <dbReference type="SAM" id="MobiDB-lite"/>
    </source>
</evidence>
<dbReference type="InterPro" id="IPR006175">
    <property type="entry name" value="YjgF/YER057c/UK114"/>
</dbReference>
<feature type="region of interest" description="Disordered" evidence="1">
    <location>
        <begin position="1"/>
        <end position="20"/>
    </location>
</feature>
<dbReference type="Proteomes" id="UP000317209">
    <property type="component" value="Unassembled WGS sequence"/>
</dbReference>
<protein>
    <submittedName>
        <fullName evidence="2">Reactive intermediate/imine deaminase</fullName>
    </submittedName>
</protein>
<name>A0A543BIS4_9MICO</name>
<keyword evidence="3" id="KW-1185">Reference proteome</keyword>
<proteinExistence type="predicted"/>
<dbReference type="Pfam" id="PF01042">
    <property type="entry name" value="Ribonuc_L-PSP"/>
    <property type="match status" value="1"/>
</dbReference>